<keyword evidence="3" id="KW-1185">Reference proteome</keyword>
<comment type="caution">
    <text evidence="2">The sequence shown here is derived from an EMBL/GenBank/DDBJ whole genome shotgun (WGS) entry which is preliminary data.</text>
</comment>
<accession>A0AA40DJD8</accession>
<feature type="compositionally biased region" description="Basic residues" evidence="1">
    <location>
        <begin position="404"/>
        <end position="413"/>
    </location>
</feature>
<evidence type="ECO:0000313" key="2">
    <source>
        <dbReference type="EMBL" id="KAK0702922.1"/>
    </source>
</evidence>
<feature type="region of interest" description="Disordered" evidence="1">
    <location>
        <begin position="404"/>
        <end position="479"/>
    </location>
</feature>
<dbReference type="Proteomes" id="UP001172159">
    <property type="component" value="Unassembled WGS sequence"/>
</dbReference>
<sequence length="608" mass="65931">MLGGYCGGSGRSPIDTFLRHHQEVGQAYIALSRANLARISHLAQDDEENSTGEDKNGNDHAEGNGVCGSMAWTSRAAITDIQGSIATGRWHGSVWRHGETMGIVMEGMEVAVANDLHVVHPPLSSLNAWLCILLKKLFYRSVELKQILSNGLTIWPACETPTSRITVAPILPTSVNSIWLETLNPAVHDFLATKVHDLKCLKDRQKKIKNYGQDDPAGQSTESSYRGVQCRLETMHQGILELPGASHVLGEGIASLLFRGTDLLAKADAPTLKLKGSTAIMAEVQSSQSQAFGSMSGPGGDPPRRPPTDSNASQGGIDWTGCSAPRNGPVYNENDDAASRADTVEHFENHDTLLATSPVADGLPGKVDVAVLWCGSLKELRLSKAWLAASFHADRVQHIAISTRRGKLHHTPRTRAGMDNSSSGVDLRRGPAGAVPRPRQAVRQADPREPPEGLSSSSSRKRQKLVLGSRARTTQMAPPVEANQMGYQVASPVENDAAPMGQQGQGYTSQHGNREEGIQGGPGDADQMGFQAANPVNEYAAPMGQQDRSYTPQHDNHRQGLQGGNNRQEEYPYCPFYDLLDDGEEEKELNSDGSQNHEGYPEWEDQRR</sequence>
<feature type="compositionally biased region" description="Low complexity" evidence="1">
    <location>
        <begin position="430"/>
        <end position="443"/>
    </location>
</feature>
<dbReference type="AlphaFoldDB" id="A0AA40DJD8"/>
<gene>
    <name evidence="2" type="ORF">B0T21DRAFT_353382</name>
</gene>
<evidence type="ECO:0000313" key="3">
    <source>
        <dbReference type="Proteomes" id="UP001172159"/>
    </source>
</evidence>
<feature type="region of interest" description="Disordered" evidence="1">
    <location>
        <begin position="44"/>
        <end position="64"/>
    </location>
</feature>
<feature type="region of interest" description="Disordered" evidence="1">
    <location>
        <begin position="495"/>
        <end position="608"/>
    </location>
</feature>
<dbReference type="EMBL" id="JAUKTV010000023">
    <property type="protein sequence ID" value="KAK0702922.1"/>
    <property type="molecule type" value="Genomic_DNA"/>
</dbReference>
<feature type="region of interest" description="Disordered" evidence="1">
    <location>
        <begin position="286"/>
        <end position="335"/>
    </location>
</feature>
<organism evidence="2 3">
    <name type="scientific">Apiosordaria backusii</name>
    <dbReference type="NCBI Taxonomy" id="314023"/>
    <lineage>
        <taxon>Eukaryota</taxon>
        <taxon>Fungi</taxon>
        <taxon>Dikarya</taxon>
        <taxon>Ascomycota</taxon>
        <taxon>Pezizomycotina</taxon>
        <taxon>Sordariomycetes</taxon>
        <taxon>Sordariomycetidae</taxon>
        <taxon>Sordariales</taxon>
        <taxon>Lasiosphaeriaceae</taxon>
        <taxon>Apiosordaria</taxon>
    </lineage>
</organism>
<name>A0AA40DJD8_9PEZI</name>
<reference evidence="2" key="1">
    <citation type="submission" date="2023-06" db="EMBL/GenBank/DDBJ databases">
        <title>Genome-scale phylogeny and comparative genomics of the fungal order Sordariales.</title>
        <authorList>
            <consortium name="Lawrence Berkeley National Laboratory"/>
            <person name="Hensen N."/>
            <person name="Bonometti L."/>
            <person name="Westerberg I."/>
            <person name="Brannstrom I.O."/>
            <person name="Guillou S."/>
            <person name="Cros-Aarteil S."/>
            <person name="Calhoun S."/>
            <person name="Haridas S."/>
            <person name="Kuo A."/>
            <person name="Mondo S."/>
            <person name="Pangilinan J."/>
            <person name="Riley R."/>
            <person name="Labutti K."/>
            <person name="Andreopoulos B."/>
            <person name="Lipzen A."/>
            <person name="Chen C."/>
            <person name="Yanf M."/>
            <person name="Daum C."/>
            <person name="Ng V."/>
            <person name="Clum A."/>
            <person name="Steindorff A."/>
            <person name="Ohm R."/>
            <person name="Martin F."/>
            <person name="Silar P."/>
            <person name="Natvig D."/>
            <person name="Lalanne C."/>
            <person name="Gautier V."/>
            <person name="Ament-Velasquez S.L."/>
            <person name="Kruys A."/>
            <person name="Hutchinson M.I."/>
            <person name="Powell A.J."/>
            <person name="Barry K."/>
            <person name="Miller A.N."/>
            <person name="Grigoriev I.V."/>
            <person name="Debuchy R."/>
            <person name="Gladieux P."/>
            <person name="Thoren M.H."/>
            <person name="Johannesson H."/>
        </authorList>
    </citation>
    <scope>NUCLEOTIDE SEQUENCE</scope>
    <source>
        <strain evidence="2">CBS 540.89</strain>
    </source>
</reference>
<evidence type="ECO:0000256" key="1">
    <source>
        <dbReference type="SAM" id="MobiDB-lite"/>
    </source>
</evidence>
<proteinExistence type="predicted"/>
<protein>
    <submittedName>
        <fullName evidence="2">Uncharacterized protein</fullName>
    </submittedName>
</protein>
<feature type="compositionally biased region" description="Basic and acidic residues" evidence="1">
    <location>
        <begin position="52"/>
        <end position="62"/>
    </location>
</feature>